<dbReference type="Pfam" id="PF04940">
    <property type="entry name" value="BLUF"/>
    <property type="match status" value="1"/>
</dbReference>
<sequence length="135" mass="15554">MIHSMIYRSHTDLTPSDDAYRHIIDRARARNFSLDITGFLHWEDGIIHQWIEGPAAELFIVEQVILSDRRHRNITVLDRGHALEREFEGWSMAASTSEDSSLFEFITRSAIASFAHAAHARNILSFMKHRLPQVA</sequence>
<dbReference type="AlphaFoldDB" id="A0A5C4R0Z9"/>
<dbReference type="GO" id="GO:0009882">
    <property type="term" value="F:blue light photoreceptor activity"/>
    <property type="evidence" value="ECO:0007669"/>
    <property type="project" value="InterPro"/>
</dbReference>
<organism evidence="2 3">
    <name type="scientific">Paracoccus haeundaensis</name>
    <dbReference type="NCBI Taxonomy" id="225362"/>
    <lineage>
        <taxon>Bacteria</taxon>
        <taxon>Pseudomonadati</taxon>
        <taxon>Pseudomonadota</taxon>
        <taxon>Alphaproteobacteria</taxon>
        <taxon>Rhodobacterales</taxon>
        <taxon>Paracoccaceae</taxon>
        <taxon>Paracoccus</taxon>
    </lineage>
</organism>
<keyword evidence="3" id="KW-1185">Reference proteome</keyword>
<comment type="caution">
    <text evidence="2">The sequence shown here is derived from an EMBL/GenBank/DDBJ whole genome shotgun (WGS) entry which is preliminary data.</text>
</comment>
<dbReference type="Gene3D" id="3.30.70.100">
    <property type="match status" value="1"/>
</dbReference>
<proteinExistence type="predicted"/>
<accession>A0A5C4R0Z9</accession>
<dbReference type="Proteomes" id="UP000304880">
    <property type="component" value="Unassembled WGS sequence"/>
</dbReference>
<feature type="domain" description="BLUF" evidence="1">
    <location>
        <begin position="2"/>
        <end position="93"/>
    </location>
</feature>
<name>A0A5C4R0Z9_9RHOB</name>
<protein>
    <submittedName>
        <fullName evidence="2">BLUF domain-containing protein</fullName>
    </submittedName>
</protein>
<dbReference type="PROSITE" id="PS50925">
    <property type="entry name" value="BLUF"/>
    <property type="match status" value="1"/>
</dbReference>
<dbReference type="SUPFAM" id="SSF54975">
    <property type="entry name" value="Acylphosphatase/BLUF domain-like"/>
    <property type="match status" value="1"/>
</dbReference>
<dbReference type="EMBL" id="VDDC01000076">
    <property type="protein sequence ID" value="TNH37543.1"/>
    <property type="molecule type" value="Genomic_DNA"/>
</dbReference>
<dbReference type="InterPro" id="IPR007024">
    <property type="entry name" value="BLUF_domain"/>
</dbReference>
<evidence type="ECO:0000313" key="2">
    <source>
        <dbReference type="EMBL" id="TNH37543.1"/>
    </source>
</evidence>
<dbReference type="GO" id="GO:0071949">
    <property type="term" value="F:FAD binding"/>
    <property type="evidence" value="ECO:0007669"/>
    <property type="project" value="InterPro"/>
</dbReference>
<evidence type="ECO:0000313" key="3">
    <source>
        <dbReference type="Proteomes" id="UP000304880"/>
    </source>
</evidence>
<reference evidence="2 3" key="1">
    <citation type="submission" date="2019-06" db="EMBL/GenBank/DDBJ databases">
        <authorList>
            <person name="Li J."/>
        </authorList>
    </citation>
    <scope>NUCLEOTIDE SEQUENCE [LARGE SCALE GENOMIC DNA]</scope>
    <source>
        <strain evidence="2 3">CGMCC 1.8012</strain>
    </source>
</reference>
<dbReference type="SMART" id="SM01034">
    <property type="entry name" value="BLUF"/>
    <property type="match status" value="1"/>
</dbReference>
<gene>
    <name evidence="2" type="ORF">FHD67_19795</name>
</gene>
<dbReference type="InterPro" id="IPR036046">
    <property type="entry name" value="Acylphosphatase-like_dom_sf"/>
</dbReference>
<evidence type="ECO:0000259" key="1">
    <source>
        <dbReference type="PROSITE" id="PS50925"/>
    </source>
</evidence>